<dbReference type="Gene3D" id="3.40.50.1820">
    <property type="entry name" value="alpha/beta hydrolase"/>
    <property type="match status" value="1"/>
</dbReference>
<accession>G7WL46</accession>
<evidence type="ECO:0000313" key="2">
    <source>
        <dbReference type="EMBL" id="AET63600.1"/>
    </source>
</evidence>
<dbReference type="HOGENOM" id="CLU_054590_6_0_2"/>
<dbReference type="SUPFAM" id="SSF53474">
    <property type="entry name" value="alpha/beta-Hydrolases"/>
    <property type="match status" value="1"/>
</dbReference>
<name>G7WL46_METH6</name>
<reference evidence="2 3" key="1">
    <citation type="journal article" date="2012" name="PLoS ONE">
        <title>The genome characteristics and predicted function of methyl-group oxidation pathway in the obligate aceticlastic methanogens, Methanosaeta spp.</title>
        <authorList>
            <person name="Zhu J."/>
            <person name="Zheng H."/>
            <person name="Ai G."/>
            <person name="Zhang G."/>
            <person name="Liu D."/>
            <person name="Liu X."/>
            <person name="Dong X."/>
        </authorList>
    </citation>
    <scope>NUCLEOTIDE SEQUENCE [LARGE SCALE GENOMIC DNA]</scope>
    <source>
        <strain evidence="2 3">6Ac</strain>
    </source>
</reference>
<dbReference type="EMBL" id="CP003117">
    <property type="protein sequence ID" value="AET63600.1"/>
    <property type="molecule type" value="Genomic_DNA"/>
</dbReference>
<keyword evidence="2" id="KW-0378">Hydrolase</keyword>
<dbReference type="GeneID" id="12509378"/>
<dbReference type="PROSITE" id="PS51257">
    <property type="entry name" value="PROKAR_LIPOPROTEIN"/>
    <property type="match status" value="1"/>
</dbReference>
<dbReference type="PANTHER" id="PTHR46623:SF6">
    <property type="entry name" value="ALPHA_BETA-HYDROLASES SUPERFAMILY PROTEIN"/>
    <property type="match status" value="1"/>
</dbReference>
<dbReference type="InterPro" id="IPR029058">
    <property type="entry name" value="AB_hydrolase_fold"/>
</dbReference>
<dbReference type="InterPro" id="IPR051049">
    <property type="entry name" value="Dienelactone_hydrolase-like"/>
</dbReference>
<dbReference type="AlphaFoldDB" id="G7WL46"/>
<feature type="domain" description="Dienelactone hydrolase" evidence="1">
    <location>
        <begin position="64"/>
        <end position="260"/>
    </location>
</feature>
<gene>
    <name evidence="2" type="ordered locus">Mhar_0209</name>
</gene>
<evidence type="ECO:0000259" key="1">
    <source>
        <dbReference type="Pfam" id="PF01738"/>
    </source>
</evidence>
<dbReference type="InterPro" id="IPR002925">
    <property type="entry name" value="Dienelactn_hydro"/>
</dbReference>
<dbReference type="Pfam" id="PF01738">
    <property type="entry name" value="DLH"/>
    <property type="match status" value="1"/>
</dbReference>
<keyword evidence="3" id="KW-1185">Reference proteome</keyword>
<organism evidence="2 3">
    <name type="scientific">Methanothrix harundinacea (strain 6Ac)</name>
    <name type="common">Methanosaeta harundinacea</name>
    <dbReference type="NCBI Taxonomy" id="1110509"/>
    <lineage>
        <taxon>Archaea</taxon>
        <taxon>Methanobacteriati</taxon>
        <taxon>Methanobacteriota</taxon>
        <taxon>Stenosarchaea group</taxon>
        <taxon>Methanomicrobia</taxon>
        <taxon>Methanotrichales</taxon>
        <taxon>Methanotrichaceae</taxon>
        <taxon>Methanothrix</taxon>
    </lineage>
</organism>
<dbReference type="PANTHER" id="PTHR46623">
    <property type="entry name" value="CARBOXYMETHYLENEBUTENOLIDASE-RELATED"/>
    <property type="match status" value="1"/>
</dbReference>
<dbReference type="RefSeq" id="WP_014585788.1">
    <property type="nucleotide sequence ID" value="NC_017527.1"/>
</dbReference>
<protein>
    <submittedName>
        <fullName evidence="2">Dienelactone hydrolase</fullName>
    </submittedName>
</protein>
<evidence type="ECO:0000313" key="3">
    <source>
        <dbReference type="Proteomes" id="UP000005877"/>
    </source>
</evidence>
<proteinExistence type="predicted"/>
<dbReference type="GO" id="GO:0016787">
    <property type="term" value="F:hydrolase activity"/>
    <property type="evidence" value="ECO:0007669"/>
    <property type="project" value="UniProtKB-KW"/>
</dbReference>
<dbReference type="PATRIC" id="fig|1110509.7.peg.239"/>
<sequence length="262" mass="28309">MKILFLILTTVAFVVTAGCVDRAEERGGSAPPLPVESSTATIESGDLTYPAYVASPAPRQDGGDDPTYPGIVMIHSFNGLEPGYRDLADRLAASGHVVIAPEWQTFNRTPRDEVVEELVRTSAAYLVDREDVDGDSLGLTGFCAGGRYTMLFLPGMEEFRSGVAWYGFPYSGGFNDEARPADLIDGLAAPILIIHGTRDVPSPISGIYDYSAALDAAGKYFELKVYQGEGHGFMIASGEREVSFAARDAEGEMARFFERTLK</sequence>
<dbReference type="STRING" id="1110509.Mhar_0209"/>
<dbReference type="KEGG" id="mhi:Mhar_0209"/>
<dbReference type="Proteomes" id="UP000005877">
    <property type="component" value="Chromosome"/>
</dbReference>